<dbReference type="CDD" id="cd04301">
    <property type="entry name" value="NAT_SF"/>
    <property type="match status" value="1"/>
</dbReference>
<dbReference type="PROSITE" id="PS51186">
    <property type="entry name" value="GNAT"/>
    <property type="match status" value="2"/>
</dbReference>
<dbReference type="InterPro" id="IPR000182">
    <property type="entry name" value="GNAT_dom"/>
</dbReference>
<protein>
    <submittedName>
        <fullName evidence="2">GNAT family N-acetyltransferase</fullName>
    </submittedName>
</protein>
<evidence type="ECO:0000313" key="2">
    <source>
        <dbReference type="EMBL" id="MBM3330232.1"/>
    </source>
</evidence>
<accession>A0A937XC25</accession>
<dbReference type="EMBL" id="VGIR01000001">
    <property type="protein sequence ID" value="MBM3330232.1"/>
    <property type="molecule type" value="Genomic_DNA"/>
</dbReference>
<dbReference type="Proteomes" id="UP000779900">
    <property type="component" value="Unassembled WGS sequence"/>
</dbReference>
<dbReference type="Pfam" id="PF00583">
    <property type="entry name" value="Acetyltransf_1"/>
    <property type="match status" value="1"/>
</dbReference>
<feature type="domain" description="N-acetyltransferase" evidence="1">
    <location>
        <begin position="169"/>
        <end position="315"/>
    </location>
</feature>
<comment type="caution">
    <text evidence="2">The sequence shown here is derived from an EMBL/GenBank/DDBJ whole genome shotgun (WGS) entry which is preliminary data.</text>
</comment>
<evidence type="ECO:0000259" key="1">
    <source>
        <dbReference type="PROSITE" id="PS51186"/>
    </source>
</evidence>
<dbReference type="AlphaFoldDB" id="A0A937XC25"/>
<feature type="domain" description="N-acetyltransferase" evidence="1">
    <location>
        <begin position="1"/>
        <end position="150"/>
    </location>
</feature>
<sequence length="315" mass="34906">MEIRSIRPEELEACCAFGGTGWLANVVGRIWEEGTSSPELSFVAEDGGRPVGRVFFHRRSSPTEMAMFGTHIGSSVDFFATGTFLLNGALARLSERGVAGVEYAIHDVYDPDPTLYKALVEAVGFRQRQEKKRYVWQNTGSALRVRLRLEFRPMSDEGEDAFAAAVGRVTVGTLDRQDRVRIRKHGAAETARWYMRILREGEFKPSEWLLGYLADGRLCGLVVPKRMDKREGTIEYIGVVPELRGHGYGFDLLVKGTAMLQQNGFGTVVAETDSENLPFCAELERATYVHRGTLRSFRCDLGRGAGGCSPTPGEA</sequence>
<dbReference type="GO" id="GO:0016747">
    <property type="term" value="F:acyltransferase activity, transferring groups other than amino-acyl groups"/>
    <property type="evidence" value="ECO:0007669"/>
    <property type="project" value="InterPro"/>
</dbReference>
<gene>
    <name evidence="2" type="ORF">FJY68_00090</name>
</gene>
<evidence type="ECO:0000313" key="3">
    <source>
        <dbReference type="Proteomes" id="UP000779900"/>
    </source>
</evidence>
<organism evidence="2 3">
    <name type="scientific">candidate division WOR-3 bacterium</name>
    <dbReference type="NCBI Taxonomy" id="2052148"/>
    <lineage>
        <taxon>Bacteria</taxon>
        <taxon>Bacteria division WOR-3</taxon>
    </lineage>
</organism>
<dbReference type="InterPro" id="IPR016181">
    <property type="entry name" value="Acyl_CoA_acyltransferase"/>
</dbReference>
<dbReference type="Gene3D" id="3.40.630.30">
    <property type="match status" value="1"/>
</dbReference>
<reference evidence="2" key="1">
    <citation type="submission" date="2019-03" db="EMBL/GenBank/DDBJ databases">
        <title>Lake Tanganyika Metagenome-Assembled Genomes (MAGs).</title>
        <authorList>
            <person name="Tran P."/>
        </authorList>
    </citation>
    <scope>NUCLEOTIDE SEQUENCE</scope>
    <source>
        <strain evidence="2">K_DeepCast_150m_m2_040</strain>
    </source>
</reference>
<dbReference type="SUPFAM" id="SSF55729">
    <property type="entry name" value="Acyl-CoA N-acyltransferases (Nat)"/>
    <property type="match status" value="2"/>
</dbReference>
<proteinExistence type="predicted"/>
<name>A0A937XC25_UNCW3</name>